<gene>
    <name evidence="1" type="ORF">DSO57_1016058</name>
</gene>
<reference evidence="1" key="1">
    <citation type="submission" date="2022-04" db="EMBL/GenBank/DDBJ databases">
        <title>Genome of the entomopathogenic fungus Entomophthora muscae.</title>
        <authorList>
            <person name="Elya C."/>
            <person name="Lovett B.R."/>
            <person name="Lee E."/>
            <person name="Macias A.M."/>
            <person name="Hajek A.E."/>
            <person name="De Bivort B.L."/>
            <person name="Kasson M.T."/>
            <person name="De Fine Licht H.H."/>
            <person name="Stajich J.E."/>
        </authorList>
    </citation>
    <scope>NUCLEOTIDE SEQUENCE</scope>
    <source>
        <strain evidence="1">Berkeley</strain>
    </source>
</reference>
<evidence type="ECO:0000313" key="2">
    <source>
        <dbReference type="Proteomes" id="UP001165960"/>
    </source>
</evidence>
<protein>
    <submittedName>
        <fullName evidence="1">Uncharacterized protein</fullName>
    </submittedName>
</protein>
<name>A0ACC2UQ24_9FUNG</name>
<dbReference type="EMBL" id="QTSX02000064">
    <property type="protein sequence ID" value="KAJ9089138.1"/>
    <property type="molecule type" value="Genomic_DNA"/>
</dbReference>
<evidence type="ECO:0000313" key="1">
    <source>
        <dbReference type="EMBL" id="KAJ9089138.1"/>
    </source>
</evidence>
<organism evidence="1 2">
    <name type="scientific">Entomophthora muscae</name>
    <dbReference type="NCBI Taxonomy" id="34485"/>
    <lineage>
        <taxon>Eukaryota</taxon>
        <taxon>Fungi</taxon>
        <taxon>Fungi incertae sedis</taxon>
        <taxon>Zoopagomycota</taxon>
        <taxon>Entomophthoromycotina</taxon>
        <taxon>Entomophthoromycetes</taxon>
        <taxon>Entomophthorales</taxon>
        <taxon>Entomophthoraceae</taxon>
        <taxon>Entomophthora</taxon>
    </lineage>
</organism>
<accession>A0ACC2UQ24</accession>
<dbReference type="Proteomes" id="UP001165960">
    <property type="component" value="Unassembled WGS sequence"/>
</dbReference>
<keyword evidence="2" id="KW-1185">Reference proteome</keyword>
<comment type="caution">
    <text evidence="1">The sequence shown here is derived from an EMBL/GenBank/DDBJ whole genome shotgun (WGS) entry which is preliminary data.</text>
</comment>
<sequence length="333" mass="37543">MKWPLKVSSLVFSYNAGTRNNNFAQILAEEIIIQGIEIEELIIAEPSVFKWVSGTINSISGIKGTRLKHIELTNGVRSMIHFDNVTRIDSLKFNTHLYPTFPNLKYVKHITALYLDMKFDMDIQRVGKLDITISDYLGFQSILLNSLETADDVIITSGIVVLFSAPKLTWGRLEIKHATELNLNENLRWNGSSLINSSDFCEKYFKPFVDRGLAFQTNSRCEVDCKQPYTLASLTLHMFCREFQTIEINQQSVEYIPLYEATTVTGDLIITDYNGTFSAPKLTVITGNVIITNSNNFSFSAPYLKKIQGSITIQNCGSFSAPKLVEISGNFQD</sequence>
<proteinExistence type="predicted"/>